<evidence type="ECO:0000256" key="1">
    <source>
        <dbReference type="SAM" id="MobiDB-lite"/>
    </source>
</evidence>
<evidence type="ECO:0000313" key="3">
    <source>
        <dbReference type="Proteomes" id="UP000001628"/>
    </source>
</evidence>
<feature type="compositionally biased region" description="Polar residues" evidence="1">
    <location>
        <begin position="104"/>
        <end position="118"/>
    </location>
</feature>
<dbReference type="EMBL" id="KN275958">
    <property type="protein sequence ID" value="KGM92491.1"/>
    <property type="molecule type" value="Genomic_DNA"/>
</dbReference>
<dbReference type="KEGG" id="pbn:PADG_11313"/>
<dbReference type="RefSeq" id="XP_010757871.1">
    <property type="nucleotide sequence ID" value="XM_010759569.1"/>
</dbReference>
<feature type="compositionally biased region" description="Polar residues" evidence="1">
    <location>
        <begin position="72"/>
        <end position="84"/>
    </location>
</feature>
<dbReference type="AlphaFoldDB" id="A0A0A0HWN9"/>
<dbReference type="InParanoid" id="A0A0A0HWN9"/>
<name>A0A0A0HWN9_PARBD</name>
<feature type="region of interest" description="Disordered" evidence="1">
    <location>
        <begin position="1"/>
        <end position="118"/>
    </location>
</feature>
<dbReference type="VEuPathDB" id="FungiDB:PADG_11313"/>
<dbReference type="HOGENOM" id="CLU_1587010_0_0_1"/>
<gene>
    <name evidence="2" type="ORF">PADG_11313</name>
</gene>
<sequence length="168" mass="17866">MASRNEAGASGIGGRLYTSSSTPEAPSEPTKRRPTSLGLFGWMTGRGGTATAAAGSTDSTFLHNNMPVRDSPTPTQQTLRQAQMPTPTPPATASSALKHRRNRSLNQNQKPAKSPGCTVSVTTYPASGGVELYDVASLKDPAIVSVQDDSVMEQRPSRFSHRRALRKV</sequence>
<reference evidence="2 3" key="1">
    <citation type="journal article" date="2011" name="PLoS Genet.">
        <title>Comparative genomic analysis of human fungal pathogens causing paracoccidioidomycosis.</title>
        <authorList>
            <person name="Desjardins C.A."/>
            <person name="Champion M.D."/>
            <person name="Holder J.W."/>
            <person name="Muszewska A."/>
            <person name="Goldberg J."/>
            <person name="Bailao A.M."/>
            <person name="Brigido M.M."/>
            <person name="Ferreira M.E."/>
            <person name="Garcia A.M."/>
            <person name="Grynberg M."/>
            <person name="Gujja S."/>
            <person name="Heiman D.I."/>
            <person name="Henn M.R."/>
            <person name="Kodira C.D."/>
            <person name="Leon-Narvaez H."/>
            <person name="Longo L.V."/>
            <person name="Ma L.J."/>
            <person name="Malavazi I."/>
            <person name="Matsuo A.L."/>
            <person name="Morais F.V."/>
            <person name="Pereira M."/>
            <person name="Rodriguez-Brito S."/>
            <person name="Sakthikumar S."/>
            <person name="Salem-Izacc S.M."/>
            <person name="Sykes S.M."/>
            <person name="Teixeira M.M."/>
            <person name="Vallejo M.C."/>
            <person name="Walter M.E."/>
            <person name="Yandava C."/>
            <person name="Young S."/>
            <person name="Zeng Q."/>
            <person name="Zucker J."/>
            <person name="Felipe M.S."/>
            <person name="Goldman G.H."/>
            <person name="Haas B.J."/>
            <person name="McEwen J.G."/>
            <person name="Nino-Vega G."/>
            <person name="Puccia R."/>
            <person name="San-Blas G."/>
            <person name="Soares C.M."/>
            <person name="Birren B.W."/>
            <person name="Cuomo C.A."/>
        </authorList>
    </citation>
    <scope>NUCLEOTIDE SEQUENCE [LARGE SCALE GENOMIC DNA]</scope>
    <source>
        <strain evidence="2 3">Pb18</strain>
    </source>
</reference>
<keyword evidence="3" id="KW-1185">Reference proteome</keyword>
<accession>A0A0A0HWN9</accession>
<evidence type="ECO:0000313" key="2">
    <source>
        <dbReference type="EMBL" id="KGM92491.1"/>
    </source>
</evidence>
<dbReference type="GeneID" id="22587210"/>
<proteinExistence type="predicted"/>
<protein>
    <submittedName>
        <fullName evidence="2">Uncharacterized protein</fullName>
    </submittedName>
</protein>
<feature type="compositionally biased region" description="Low complexity" evidence="1">
    <location>
        <begin position="18"/>
        <end position="28"/>
    </location>
</feature>
<dbReference type="Proteomes" id="UP000001628">
    <property type="component" value="Unassembled WGS sequence"/>
</dbReference>
<organism evidence="2 3">
    <name type="scientific">Paracoccidioides brasiliensis (strain Pb18)</name>
    <dbReference type="NCBI Taxonomy" id="502780"/>
    <lineage>
        <taxon>Eukaryota</taxon>
        <taxon>Fungi</taxon>
        <taxon>Dikarya</taxon>
        <taxon>Ascomycota</taxon>
        <taxon>Pezizomycotina</taxon>
        <taxon>Eurotiomycetes</taxon>
        <taxon>Eurotiomycetidae</taxon>
        <taxon>Onygenales</taxon>
        <taxon>Ajellomycetaceae</taxon>
        <taxon>Paracoccidioides</taxon>
    </lineage>
</organism>